<evidence type="ECO:0000256" key="1">
    <source>
        <dbReference type="ARBA" id="ARBA00004429"/>
    </source>
</evidence>
<evidence type="ECO:0000256" key="10">
    <source>
        <dbReference type="RuleBase" id="RU363032"/>
    </source>
</evidence>
<comment type="similarity">
    <text evidence="2">Belongs to the binding-protein-dependent transport system permease family. HisMQ subfamily.</text>
</comment>
<keyword evidence="7" id="KW-0029">Amino-acid transport</keyword>
<proteinExistence type="inferred from homology"/>
<dbReference type="AlphaFoldDB" id="A0A0U5L0W0"/>
<dbReference type="InterPro" id="IPR051613">
    <property type="entry name" value="ABC_transp_permease_HisMQ"/>
</dbReference>
<keyword evidence="13" id="KW-1185">Reference proteome</keyword>
<dbReference type="PANTHER" id="PTHR30133">
    <property type="entry name" value="CATIONIC AMINO ACID TRANSPORTER, MEMBRANE COMPONENT"/>
    <property type="match status" value="1"/>
</dbReference>
<dbReference type="Pfam" id="PF00528">
    <property type="entry name" value="BPD_transp_1"/>
    <property type="match status" value="1"/>
</dbReference>
<evidence type="ECO:0000256" key="7">
    <source>
        <dbReference type="ARBA" id="ARBA00022970"/>
    </source>
</evidence>
<dbReference type="Proteomes" id="UP000059419">
    <property type="component" value="Chromosome 1"/>
</dbReference>
<keyword evidence="6 10" id="KW-0812">Transmembrane</keyword>
<feature type="transmembrane region" description="Helical" evidence="10">
    <location>
        <begin position="202"/>
        <end position="223"/>
    </location>
</feature>
<name>A0A0U5L0W0_9GAMM</name>
<dbReference type="InterPro" id="IPR035906">
    <property type="entry name" value="MetI-like_sf"/>
</dbReference>
<keyword evidence="9 10" id="KW-0472">Membrane</keyword>
<dbReference type="GO" id="GO:0006865">
    <property type="term" value="P:amino acid transport"/>
    <property type="evidence" value="ECO:0007669"/>
    <property type="project" value="UniProtKB-KW"/>
</dbReference>
<dbReference type="InterPro" id="IPR010065">
    <property type="entry name" value="AA_ABC_transptr_permease_3TM"/>
</dbReference>
<keyword evidence="8 10" id="KW-1133">Transmembrane helix</keyword>
<dbReference type="GO" id="GO:0043190">
    <property type="term" value="C:ATP-binding cassette (ABC) transporter complex"/>
    <property type="evidence" value="ECO:0007669"/>
    <property type="project" value="InterPro"/>
</dbReference>
<dbReference type="PROSITE" id="PS50928">
    <property type="entry name" value="ABC_TM1"/>
    <property type="match status" value="1"/>
</dbReference>
<dbReference type="Gene3D" id="1.10.3720.10">
    <property type="entry name" value="MetI-like"/>
    <property type="match status" value="1"/>
</dbReference>
<dbReference type="STRING" id="1619313.EM595_1796"/>
<dbReference type="GO" id="GO:0022857">
    <property type="term" value="F:transmembrane transporter activity"/>
    <property type="evidence" value="ECO:0007669"/>
    <property type="project" value="InterPro"/>
</dbReference>
<evidence type="ECO:0000256" key="8">
    <source>
        <dbReference type="ARBA" id="ARBA00022989"/>
    </source>
</evidence>
<dbReference type="EMBL" id="LN907827">
    <property type="protein sequence ID" value="CUU24030.1"/>
    <property type="molecule type" value="Genomic_DNA"/>
</dbReference>
<protein>
    <submittedName>
        <fullName evidence="12">Octopine transport system permease protein OccQ</fullName>
    </submittedName>
</protein>
<evidence type="ECO:0000313" key="12">
    <source>
        <dbReference type="EMBL" id="CUU24030.1"/>
    </source>
</evidence>
<evidence type="ECO:0000256" key="3">
    <source>
        <dbReference type="ARBA" id="ARBA00022448"/>
    </source>
</evidence>
<evidence type="ECO:0000256" key="5">
    <source>
        <dbReference type="ARBA" id="ARBA00022519"/>
    </source>
</evidence>
<gene>
    <name evidence="12" type="primary">occQ</name>
    <name evidence="12" type="ORF">EM595_1796</name>
</gene>
<feature type="transmembrane region" description="Helical" evidence="10">
    <location>
        <begin position="22"/>
        <end position="46"/>
    </location>
</feature>
<accession>A0A0U5L0W0</accession>
<comment type="subcellular location">
    <subcellularLocation>
        <location evidence="1">Cell inner membrane</location>
        <topology evidence="1">Multi-pass membrane protein</topology>
    </subcellularLocation>
    <subcellularLocation>
        <location evidence="10">Cell membrane</location>
        <topology evidence="10">Multi-pass membrane protein</topology>
    </subcellularLocation>
</comment>
<feature type="domain" description="ABC transmembrane type-1" evidence="11">
    <location>
        <begin position="23"/>
        <end position="223"/>
    </location>
</feature>
<organism evidence="12 13">
    <name type="scientific">Duffyella gerundensis</name>
    <dbReference type="NCBI Taxonomy" id="1619313"/>
    <lineage>
        <taxon>Bacteria</taxon>
        <taxon>Pseudomonadati</taxon>
        <taxon>Pseudomonadota</taxon>
        <taxon>Gammaproteobacteria</taxon>
        <taxon>Enterobacterales</taxon>
        <taxon>Erwiniaceae</taxon>
        <taxon>Duffyella</taxon>
    </lineage>
</organism>
<evidence type="ECO:0000256" key="9">
    <source>
        <dbReference type="ARBA" id="ARBA00023136"/>
    </source>
</evidence>
<evidence type="ECO:0000256" key="4">
    <source>
        <dbReference type="ARBA" id="ARBA00022475"/>
    </source>
</evidence>
<dbReference type="OrthoDB" id="9815029at2"/>
<evidence type="ECO:0000259" key="11">
    <source>
        <dbReference type="PROSITE" id="PS50928"/>
    </source>
</evidence>
<dbReference type="InterPro" id="IPR000515">
    <property type="entry name" value="MetI-like"/>
</dbReference>
<evidence type="ECO:0000313" key="13">
    <source>
        <dbReference type="Proteomes" id="UP000059419"/>
    </source>
</evidence>
<dbReference type="PANTHER" id="PTHR30133:SF2">
    <property type="entry name" value="ARGININE ABC TRANSPORTER PERMEASE PROTEIN ARTQ"/>
    <property type="match status" value="1"/>
</dbReference>
<dbReference type="KEGG" id="ege:EM595_1796"/>
<dbReference type="PATRIC" id="fig|1619313.3.peg.1865"/>
<keyword evidence="4" id="KW-1003">Cell membrane</keyword>
<sequence length="245" mass="26141">MNIDWQLIGFGDEGWGPALLQAAWITLSVSLTAFAIGALLGSLLCWMQVAGSRWQKRLAGSYVVVFRGVPELLVIYLFYFGGREVVAFFGKALGFHGPFDVSGFVAGALAIGLISAASQSGVFRGAFYAIPLGTLEAARVTGMGRLMLFRRMIVPQALRTALPGMGNQWQSVIKESALVSVTGLVETLNQVATASGSTQEPFFFYAVGAVIYLIITSLSDMVFRGAEKVALRGQATSPTRNGSRG</sequence>
<dbReference type="SUPFAM" id="SSF161098">
    <property type="entry name" value="MetI-like"/>
    <property type="match status" value="1"/>
</dbReference>
<dbReference type="NCBIfam" id="TIGR01726">
    <property type="entry name" value="HEQRo_perm_3TM"/>
    <property type="match status" value="1"/>
</dbReference>
<dbReference type="CDD" id="cd06261">
    <property type="entry name" value="TM_PBP2"/>
    <property type="match status" value="1"/>
</dbReference>
<evidence type="ECO:0000256" key="2">
    <source>
        <dbReference type="ARBA" id="ARBA00010072"/>
    </source>
</evidence>
<keyword evidence="5" id="KW-0997">Cell inner membrane</keyword>
<feature type="transmembrane region" description="Helical" evidence="10">
    <location>
        <begin position="99"/>
        <end position="118"/>
    </location>
</feature>
<dbReference type="RefSeq" id="WP_067430593.1">
    <property type="nucleotide sequence ID" value="NZ_LN907827.1"/>
</dbReference>
<keyword evidence="3 10" id="KW-0813">Transport</keyword>
<feature type="transmembrane region" description="Helical" evidence="10">
    <location>
        <begin position="58"/>
        <end position="79"/>
    </location>
</feature>
<reference evidence="13" key="1">
    <citation type="submission" date="2015-11" db="EMBL/GenBank/DDBJ databases">
        <authorList>
            <person name="Blom J."/>
        </authorList>
    </citation>
    <scope>NUCLEOTIDE SEQUENCE [LARGE SCALE GENOMIC DNA]</scope>
</reference>
<evidence type="ECO:0000256" key="6">
    <source>
        <dbReference type="ARBA" id="ARBA00022692"/>
    </source>
</evidence>